<name>A0AA86P0W5_9EUKA</name>
<reference evidence="1" key="1">
    <citation type="submission" date="2023-06" db="EMBL/GenBank/DDBJ databases">
        <authorList>
            <person name="Kurt Z."/>
        </authorList>
    </citation>
    <scope>NUCLEOTIDE SEQUENCE</scope>
</reference>
<reference evidence="2 3" key="2">
    <citation type="submission" date="2024-07" db="EMBL/GenBank/DDBJ databases">
        <authorList>
            <person name="Akdeniz Z."/>
        </authorList>
    </citation>
    <scope>NUCLEOTIDE SEQUENCE [LARGE SCALE GENOMIC DNA]</scope>
</reference>
<dbReference type="Proteomes" id="UP001642409">
    <property type="component" value="Unassembled WGS sequence"/>
</dbReference>
<evidence type="ECO:0000313" key="2">
    <source>
        <dbReference type="EMBL" id="CAL5974286.1"/>
    </source>
</evidence>
<dbReference type="AlphaFoldDB" id="A0AA86P0W5"/>
<accession>A0AA86P0W5</accession>
<dbReference type="EMBL" id="CAXDID020000005">
    <property type="protein sequence ID" value="CAL5974286.1"/>
    <property type="molecule type" value="Genomic_DNA"/>
</dbReference>
<protein>
    <submittedName>
        <fullName evidence="2">Hypothetical_protein</fullName>
    </submittedName>
</protein>
<evidence type="ECO:0000313" key="3">
    <source>
        <dbReference type="Proteomes" id="UP001642409"/>
    </source>
</evidence>
<evidence type="ECO:0000313" key="1">
    <source>
        <dbReference type="EMBL" id="CAI9930502.1"/>
    </source>
</evidence>
<organism evidence="1">
    <name type="scientific">Hexamita inflata</name>
    <dbReference type="NCBI Taxonomy" id="28002"/>
    <lineage>
        <taxon>Eukaryota</taxon>
        <taxon>Metamonada</taxon>
        <taxon>Diplomonadida</taxon>
        <taxon>Hexamitidae</taxon>
        <taxon>Hexamitinae</taxon>
        <taxon>Hexamita</taxon>
    </lineage>
</organism>
<comment type="caution">
    <text evidence="1">The sequence shown here is derived from an EMBL/GenBank/DDBJ whole genome shotgun (WGS) entry which is preliminary data.</text>
</comment>
<proteinExistence type="predicted"/>
<gene>
    <name evidence="1" type="ORF">HINF_LOCUS18147</name>
    <name evidence="2" type="ORF">HINF_LOCUS2777</name>
</gene>
<keyword evidence="3" id="KW-1185">Reference proteome</keyword>
<sequence>MKEVTYVGGISPTQYQKERIRQFLNELERNPAFTPCNTGRIPYGTYNLKQQNTNTHLCCQYIAEVSLSRVNELYSEVMQQEVDISTKQLQQQIIVQQSFQNKIHLSL</sequence>
<dbReference type="EMBL" id="CATOUU010000464">
    <property type="protein sequence ID" value="CAI9930502.1"/>
    <property type="molecule type" value="Genomic_DNA"/>
</dbReference>